<dbReference type="GO" id="GO:0005524">
    <property type="term" value="F:ATP binding"/>
    <property type="evidence" value="ECO:0007669"/>
    <property type="project" value="InterPro"/>
</dbReference>
<evidence type="ECO:0000259" key="3">
    <source>
        <dbReference type="PROSITE" id="PS50011"/>
    </source>
</evidence>
<evidence type="ECO:0000313" key="5">
    <source>
        <dbReference type="Proteomes" id="UP000179807"/>
    </source>
</evidence>
<dbReference type="RefSeq" id="XP_068353101.1">
    <property type="nucleotide sequence ID" value="XM_068509099.1"/>
</dbReference>
<dbReference type="InterPro" id="IPR045906">
    <property type="entry name" value="ULK4"/>
</dbReference>
<accession>A0A1J4JRV3</accession>
<organism evidence="4 5">
    <name type="scientific">Tritrichomonas foetus</name>
    <dbReference type="NCBI Taxonomy" id="1144522"/>
    <lineage>
        <taxon>Eukaryota</taxon>
        <taxon>Metamonada</taxon>
        <taxon>Parabasalia</taxon>
        <taxon>Tritrichomonadida</taxon>
        <taxon>Tritrichomonadidae</taxon>
        <taxon>Tritrichomonas</taxon>
    </lineage>
</organism>
<feature type="compositionally biased region" description="Basic and acidic residues" evidence="1">
    <location>
        <begin position="113"/>
        <end position="125"/>
    </location>
</feature>
<dbReference type="Pfam" id="PF00069">
    <property type="entry name" value="Pkinase"/>
    <property type="match status" value="1"/>
</dbReference>
<evidence type="ECO:0000313" key="4">
    <source>
        <dbReference type="EMBL" id="OHS99964.1"/>
    </source>
</evidence>
<dbReference type="AlphaFoldDB" id="A0A1J4JRV3"/>
<reference evidence="4" key="1">
    <citation type="submission" date="2016-10" db="EMBL/GenBank/DDBJ databases">
        <authorList>
            <person name="Benchimol M."/>
            <person name="Almeida L.G."/>
            <person name="Vasconcelos A.T."/>
            <person name="Perreira-Neves A."/>
            <person name="Rosa I.A."/>
            <person name="Tasca T."/>
            <person name="Bogo M.R."/>
            <person name="de Souza W."/>
        </authorList>
    </citation>
    <scope>NUCLEOTIDE SEQUENCE [LARGE SCALE GENOMIC DNA]</scope>
    <source>
        <strain evidence="4">K</strain>
    </source>
</reference>
<dbReference type="Proteomes" id="UP000179807">
    <property type="component" value="Unassembled WGS sequence"/>
</dbReference>
<dbReference type="SUPFAM" id="SSF56112">
    <property type="entry name" value="Protein kinase-like (PK-like)"/>
    <property type="match status" value="1"/>
</dbReference>
<sequence length="248" mass="28402">MFFGEEYDECVDIWALGVVLFYCTAGYFPFESYVLQKLSYKIMFEEPLYPMTASDELLDLLQKLLNKEPEERIKLNEIFEHEWVKMGSTSGQAAEEAKAKGEILTEIGDEENIENKLTTEIKNETNEENIDNESKTDEKRENRTPSPKRGIPSIPRLPGRKEGVGNKPTPPRPEKSFKPQHNREVMRRKQRILTGSSYDLGNFAPTNGSQSNIRRRSRMNDSFDNVAELMSSQSSHLCDSMPYGTVFG</sequence>
<dbReference type="GO" id="GO:0004672">
    <property type="term" value="F:protein kinase activity"/>
    <property type="evidence" value="ECO:0007669"/>
    <property type="project" value="InterPro"/>
</dbReference>
<feature type="compositionally biased region" description="Basic and acidic residues" evidence="1">
    <location>
        <begin position="172"/>
        <end position="185"/>
    </location>
</feature>
<dbReference type="PANTHER" id="PTHR46240">
    <property type="entry name" value="SER/THR PROTEIN KINASE ULK4"/>
    <property type="match status" value="1"/>
</dbReference>
<dbReference type="GeneID" id="94843803"/>
<dbReference type="InterPro" id="IPR000719">
    <property type="entry name" value="Prot_kinase_dom"/>
</dbReference>
<dbReference type="InterPro" id="IPR011009">
    <property type="entry name" value="Kinase-like_dom_sf"/>
</dbReference>
<comment type="caution">
    <text evidence="4">The sequence shown here is derived from an EMBL/GenBank/DDBJ whole genome shotgun (WGS) entry which is preliminary data.</text>
</comment>
<dbReference type="VEuPathDB" id="TrichDB:TRFO_33478"/>
<dbReference type="PANTHER" id="PTHR46240:SF1">
    <property type="entry name" value="SERINE_THREONINE-PROTEIN KINASE ULK4"/>
    <property type="match status" value="1"/>
</dbReference>
<feature type="transmembrane region" description="Helical" evidence="2">
    <location>
        <begin position="13"/>
        <end position="35"/>
    </location>
</feature>
<dbReference type="EMBL" id="MLAK01000978">
    <property type="protein sequence ID" value="OHS99964.1"/>
    <property type="molecule type" value="Genomic_DNA"/>
</dbReference>
<feature type="compositionally biased region" description="Basic and acidic residues" evidence="1">
    <location>
        <begin position="132"/>
        <end position="143"/>
    </location>
</feature>
<evidence type="ECO:0000256" key="2">
    <source>
        <dbReference type="SAM" id="Phobius"/>
    </source>
</evidence>
<keyword evidence="2" id="KW-0812">Transmembrane</keyword>
<gene>
    <name evidence="4" type="ORF">TRFO_33478</name>
</gene>
<dbReference type="PROSITE" id="PS50011">
    <property type="entry name" value="PROTEIN_KINASE_DOM"/>
    <property type="match status" value="1"/>
</dbReference>
<protein>
    <recommendedName>
        <fullName evidence="3">Protein kinase domain-containing protein</fullName>
    </recommendedName>
</protein>
<keyword evidence="2" id="KW-1133">Transmembrane helix</keyword>
<keyword evidence="5" id="KW-1185">Reference proteome</keyword>
<evidence type="ECO:0000256" key="1">
    <source>
        <dbReference type="SAM" id="MobiDB-lite"/>
    </source>
</evidence>
<dbReference type="Gene3D" id="1.10.510.10">
    <property type="entry name" value="Transferase(Phosphotransferase) domain 1"/>
    <property type="match status" value="1"/>
</dbReference>
<name>A0A1J4JRV3_9EUKA</name>
<proteinExistence type="predicted"/>
<keyword evidence="2" id="KW-0472">Membrane</keyword>
<feature type="region of interest" description="Disordered" evidence="1">
    <location>
        <begin position="105"/>
        <end position="185"/>
    </location>
</feature>
<feature type="domain" description="Protein kinase" evidence="3">
    <location>
        <begin position="1"/>
        <end position="84"/>
    </location>
</feature>